<dbReference type="AlphaFoldDB" id="A0A290YZ25"/>
<dbReference type="PANTHER" id="PTHR43441:SF11">
    <property type="entry name" value="RIBOSOMAL-PROTEIN-SERINE ACETYLTRANSFERASE"/>
    <property type="match status" value="1"/>
</dbReference>
<sequence>MNPWPFHDLVITTPRLELRPDDDAGLLELAAEAQRGVHPPEYMPFAFPWTDAPADRLATSTLQHHWRLRAALTPDDWSLNFLVRLDGRVIGTQTAEAKDFAATREVMTGSWLGLRHQGAGLGTEMRAAVLAYAFDHLGAVQARSAAWEDNAASLAVSRKLGYRPDGTKRAVRRGEAVTEIRLLVTREQFTRPTWNPTVEGHAACAELLIA</sequence>
<dbReference type="InterPro" id="IPR016181">
    <property type="entry name" value="Acyl_CoA_acyltransferase"/>
</dbReference>
<proteinExistence type="predicted"/>
<dbReference type="EMBL" id="CP023445">
    <property type="protein sequence ID" value="ATE51989.1"/>
    <property type="molecule type" value="Genomic_DNA"/>
</dbReference>
<gene>
    <name evidence="2" type="ORF">CNX65_00705</name>
</gene>
<protein>
    <submittedName>
        <fullName evidence="2">GNAT family N-acetyltransferase</fullName>
    </submittedName>
</protein>
<dbReference type="PANTHER" id="PTHR43441">
    <property type="entry name" value="RIBOSOMAL-PROTEIN-SERINE ACETYLTRANSFERASE"/>
    <property type="match status" value="1"/>
</dbReference>
<dbReference type="Pfam" id="PF13302">
    <property type="entry name" value="Acetyltransf_3"/>
    <property type="match status" value="1"/>
</dbReference>
<dbReference type="GO" id="GO:0005737">
    <property type="term" value="C:cytoplasm"/>
    <property type="evidence" value="ECO:0007669"/>
    <property type="project" value="TreeGrafter"/>
</dbReference>
<dbReference type="KEGG" id="apre:CNX65_00705"/>
<reference evidence="2" key="1">
    <citation type="submission" date="2017-09" db="EMBL/GenBank/DDBJ databases">
        <title>Complete Genome Sequence of ansamitocin-producing Bacterium Actinosynnema pretiosum X47.</title>
        <authorList>
            <person name="Cao G."/>
            <person name="Zong G."/>
            <person name="Zhong C."/>
            <person name="Fu J."/>
        </authorList>
    </citation>
    <scope>NUCLEOTIDE SEQUENCE [LARGE SCALE GENOMIC DNA]</scope>
    <source>
        <strain evidence="2">X47</strain>
    </source>
</reference>
<name>A0A290YZ25_9PSEU</name>
<feature type="domain" description="N-acetyltransferase" evidence="1">
    <location>
        <begin position="16"/>
        <end position="184"/>
    </location>
</feature>
<evidence type="ECO:0000259" key="1">
    <source>
        <dbReference type="PROSITE" id="PS51186"/>
    </source>
</evidence>
<dbReference type="InterPro" id="IPR051908">
    <property type="entry name" value="Ribosomal_N-acetyltransferase"/>
</dbReference>
<dbReference type="PROSITE" id="PS51186">
    <property type="entry name" value="GNAT"/>
    <property type="match status" value="1"/>
</dbReference>
<dbReference type="GO" id="GO:1990189">
    <property type="term" value="F:protein N-terminal-serine acetyltransferase activity"/>
    <property type="evidence" value="ECO:0007669"/>
    <property type="project" value="TreeGrafter"/>
</dbReference>
<evidence type="ECO:0000313" key="2">
    <source>
        <dbReference type="EMBL" id="ATE51989.1"/>
    </source>
</evidence>
<dbReference type="Gene3D" id="3.40.630.30">
    <property type="match status" value="1"/>
</dbReference>
<dbReference type="RefSeq" id="WP_096491034.1">
    <property type="nucleotide sequence ID" value="NZ_CP023445.1"/>
</dbReference>
<dbReference type="SUPFAM" id="SSF55729">
    <property type="entry name" value="Acyl-CoA N-acyltransferases (Nat)"/>
    <property type="match status" value="1"/>
</dbReference>
<dbReference type="GO" id="GO:0008999">
    <property type="term" value="F:protein-N-terminal-alanine acetyltransferase activity"/>
    <property type="evidence" value="ECO:0007669"/>
    <property type="project" value="TreeGrafter"/>
</dbReference>
<dbReference type="Proteomes" id="UP000218505">
    <property type="component" value="Chromosome"/>
</dbReference>
<accession>A0A290YZ25</accession>
<keyword evidence="3" id="KW-1185">Reference proteome</keyword>
<organism evidence="2 3">
    <name type="scientific">Actinosynnema pretiosum</name>
    <dbReference type="NCBI Taxonomy" id="42197"/>
    <lineage>
        <taxon>Bacteria</taxon>
        <taxon>Bacillati</taxon>
        <taxon>Actinomycetota</taxon>
        <taxon>Actinomycetes</taxon>
        <taxon>Pseudonocardiales</taxon>
        <taxon>Pseudonocardiaceae</taxon>
        <taxon>Actinosynnema</taxon>
    </lineage>
</organism>
<evidence type="ECO:0000313" key="3">
    <source>
        <dbReference type="Proteomes" id="UP000218505"/>
    </source>
</evidence>
<dbReference type="InterPro" id="IPR000182">
    <property type="entry name" value="GNAT_dom"/>
</dbReference>